<dbReference type="HOGENOM" id="CLU_099037_0_1_7"/>
<gene>
    <name evidence="8" type="primary">hybD</name>
    <name evidence="8" type="ordered locus">NAMH_0577</name>
</gene>
<organism evidence="8 9">
    <name type="scientific">Nautilia profundicola (strain ATCC BAA-1463 / DSM 18972 / AmH)</name>
    <dbReference type="NCBI Taxonomy" id="598659"/>
    <lineage>
        <taxon>Bacteria</taxon>
        <taxon>Pseudomonadati</taxon>
        <taxon>Campylobacterota</taxon>
        <taxon>Epsilonproteobacteria</taxon>
        <taxon>Nautiliales</taxon>
        <taxon>Nautiliaceae</taxon>
        <taxon>Nautilia</taxon>
    </lineage>
</organism>
<keyword evidence="9" id="KW-1185">Reference proteome</keyword>
<dbReference type="GO" id="GO:0004190">
    <property type="term" value="F:aspartic-type endopeptidase activity"/>
    <property type="evidence" value="ECO:0007669"/>
    <property type="project" value="UniProtKB-KW"/>
</dbReference>
<keyword evidence="2 7" id="KW-0533">Nickel</keyword>
<sequence length="192" mass="21508">MKILVLGIGNILFGDEGIGVHLANFIDEKYEFKGPHQVDIIDGGTLAQRLIPIITDYDKVFIFDCVDVDEANIGDVYFFDFRDVPECVSWQGSAHEVEMLQTLQMIEMMGDLPETKIIGVVPYVIGEDTTFSITPEVQKAAKLMEKILINEIKKLGVEPVVKNEKVTLTQVAKDSYKRGVPEESLRGMEVNN</sequence>
<dbReference type="Pfam" id="PF01750">
    <property type="entry name" value="HycI"/>
    <property type="match status" value="1"/>
</dbReference>
<keyword evidence="4 7" id="KW-0479">Metal-binding</keyword>
<dbReference type="GO" id="GO:0046872">
    <property type="term" value="F:metal ion binding"/>
    <property type="evidence" value="ECO:0007669"/>
    <property type="project" value="UniProtKB-KW"/>
</dbReference>
<evidence type="ECO:0000256" key="2">
    <source>
        <dbReference type="ARBA" id="ARBA00022596"/>
    </source>
</evidence>
<proteinExistence type="inferred from homology"/>
<dbReference type="PRINTS" id="PR00446">
    <property type="entry name" value="HYDRGNUPTAKE"/>
</dbReference>
<dbReference type="Gene3D" id="3.40.50.1450">
    <property type="entry name" value="HybD-like"/>
    <property type="match status" value="1"/>
</dbReference>
<name>B9L8N5_NAUPA</name>
<dbReference type="GO" id="GO:0008047">
    <property type="term" value="F:enzyme activator activity"/>
    <property type="evidence" value="ECO:0007669"/>
    <property type="project" value="InterPro"/>
</dbReference>
<dbReference type="FunFam" id="3.40.50.1450:FF:000005">
    <property type="entry name" value="Hydrogenase maturation protease HycI"/>
    <property type="match status" value="1"/>
</dbReference>
<feature type="binding site" evidence="7">
    <location>
        <position position="95"/>
    </location>
    <ligand>
        <name>Ni(2+)</name>
        <dbReference type="ChEBI" id="CHEBI:49786"/>
    </ligand>
</feature>
<reference evidence="8 9" key="1">
    <citation type="journal article" date="2009" name="PLoS Genet.">
        <title>Adaptations to submarine hydrothermal environments exemplified by the genome of Nautilia profundicola.</title>
        <authorList>
            <person name="Campbell B.J."/>
            <person name="Smith J.L."/>
            <person name="Hanson T.E."/>
            <person name="Klotz M.G."/>
            <person name="Stein L.Y."/>
            <person name="Lee C.K."/>
            <person name="Wu D."/>
            <person name="Robinson J.M."/>
            <person name="Khouri H.M."/>
            <person name="Eisen J.A."/>
            <person name="Cary S.C."/>
        </authorList>
    </citation>
    <scope>NUCLEOTIDE SEQUENCE [LARGE SCALE GENOMIC DNA]</scope>
    <source>
        <strain evidence="9">ATCC BAA-1463 / DSM 18972 / AmH</strain>
    </source>
</reference>
<dbReference type="OrthoDB" id="9792731at2"/>
<dbReference type="EC" id="3.4.23.-" evidence="8"/>
<evidence type="ECO:0000256" key="5">
    <source>
        <dbReference type="ARBA" id="ARBA00022750"/>
    </source>
</evidence>
<dbReference type="InterPro" id="IPR023430">
    <property type="entry name" value="Pept_HybD-like_dom_sf"/>
</dbReference>
<dbReference type="RefSeq" id="WP_015902761.1">
    <property type="nucleotide sequence ID" value="NC_012115.1"/>
</dbReference>
<dbReference type="SUPFAM" id="SSF53163">
    <property type="entry name" value="HybD-like"/>
    <property type="match status" value="1"/>
</dbReference>
<feature type="binding site" evidence="7">
    <location>
        <position position="64"/>
    </location>
    <ligand>
        <name>Ni(2+)</name>
        <dbReference type="ChEBI" id="CHEBI:49786"/>
    </ligand>
</feature>
<dbReference type="AlphaFoldDB" id="B9L8N5"/>
<evidence type="ECO:0000256" key="3">
    <source>
        <dbReference type="ARBA" id="ARBA00022670"/>
    </source>
</evidence>
<dbReference type="PANTHER" id="PTHR30302">
    <property type="entry name" value="HYDROGENASE 1 MATURATION PROTEASE"/>
    <property type="match status" value="1"/>
</dbReference>
<dbReference type="EMBL" id="CP001279">
    <property type="protein sequence ID" value="ACM93709.1"/>
    <property type="molecule type" value="Genomic_DNA"/>
</dbReference>
<evidence type="ECO:0000313" key="9">
    <source>
        <dbReference type="Proteomes" id="UP000000448"/>
    </source>
</evidence>
<dbReference type="CDD" id="cd06062">
    <property type="entry name" value="H2MP_MemB-H2up"/>
    <property type="match status" value="1"/>
</dbReference>
<dbReference type="KEGG" id="nam:NAMH_0577"/>
<protein>
    <submittedName>
        <fullName evidence="8">Hydrogenase expression/formation protein</fullName>
        <ecNumber evidence="8">3.4.23.-</ecNumber>
    </submittedName>
</protein>
<dbReference type="Proteomes" id="UP000000448">
    <property type="component" value="Chromosome"/>
</dbReference>
<dbReference type="PANTHER" id="PTHR30302:SF1">
    <property type="entry name" value="HYDROGENASE 2 MATURATION PROTEASE"/>
    <property type="match status" value="1"/>
</dbReference>
<evidence type="ECO:0000256" key="4">
    <source>
        <dbReference type="ARBA" id="ARBA00022723"/>
    </source>
</evidence>
<dbReference type="InterPro" id="IPR000671">
    <property type="entry name" value="Peptidase_A31"/>
</dbReference>
<feature type="binding site" evidence="7">
    <location>
        <position position="16"/>
    </location>
    <ligand>
        <name>Ni(2+)</name>
        <dbReference type="ChEBI" id="CHEBI:49786"/>
    </ligand>
</feature>
<dbReference type="InterPro" id="IPR004419">
    <property type="entry name" value="Pept_A31_hyd_express"/>
</dbReference>
<dbReference type="NCBIfam" id="TIGR00140">
    <property type="entry name" value="hupD"/>
    <property type="match status" value="1"/>
</dbReference>
<dbReference type="GO" id="GO:0016485">
    <property type="term" value="P:protein processing"/>
    <property type="evidence" value="ECO:0007669"/>
    <property type="project" value="InterPro"/>
</dbReference>
<dbReference type="eggNOG" id="COG0680">
    <property type="taxonomic scope" value="Bacteria"/>
</dbReference>
<accession>B9L8N5</accession>
<keyword evidence="3" id="KW-0645">Protease</keyword>
<dbReference type="STRING" id="598659.NAMH_0577"/>
<evidence type="ECO:0000256" key="1">
    <source>
        <dbReference type="ARBA" id="ARBA00006814"/>
    </source>
</evidence>
<comment type="similarity">
    <text evidence="1">Belongs to the peptidase A31 family.</text>
</comment>
<evidence type="ECO:0000313" key="8">
    <source>
        <dbReference type="EMBL" id="ACM93709.1"/>
    </source>
</evidence>
<evidence type="ECO:0000256" key="6">
    <source>
        <dbReference type="ARBA" id="ARBA00022801"/>
    </source>
</evidence>
<keyword evidence="6 8" id="KW-0378">Hydrolase</keyword>
<dbReference type="NCBIfam" id="TIGR00072">
    <property type="entry name" value="hydrog_prot"/>
    <property type="match status" value="1"/>
</dbReference>
<keyword evidence="5" id="KW-0064">Aspartyl protease</keyword>
<evidence type="ECO:0000256" key="7">
    <source>
        <dbReference type="PIRSR" id="PIRSR604419-1"/>
    </source>
</evidence>